<reference evidence="6" key="1">
    <citation type="submission" date="2022-04" db="EMBL/GenBank/DDBJ databases">
        <title>Whole genome sequence of Sphaerotilus sp. FB-5.</title>
        <authorList>
            <person name="Takeda M."/>
            <person name="Narihara S."/>
            <person name="Akimoto M."/>
            <person name="Akimoto R."/>
            <person name="Nishiyashiki S."/>
            <person name="Murakami T."/>
        </authorList>
    </citation>
    <scope>NUCLEOTIDE SEQUENCE</scope>
    <source>
        <strain evidence="6">FB-5</strain>
    </source>
</reference>
<dbReference type="RefSeq" id="WP_251971768.1">
    <property type="nucleotide sequence ID" value="NZ_AP025730.1"/>
</dbReference>
<evidence type="ECO:0000256" key="4">
    <source>
        <dbReference type="ARBA" id="ARBA00023002"/>
    </source>
</evidence>
<name>A0ABM7YGU7_9BURK</name>
<sequence length="188" mass="21533">MLEQVRVAQRLTSLDDIEEALWQELGHCVHERDHDWRRCVLASSGEQGADARLVVLREVDREARELMIYTDTRSPKVAQLQRDRRATLVCWSAALGWQLRLRGEVEVACDGLQVTSRWATIKHRPAAQDYLSPLAPGSEWVAGGKVDHPREHFGVMTLQVQSVDWLEVHALGHRRAMFDARGRRWLAP</sequence>
<evidence type="ECO:0000256" key="2">
    <source>
        <dbReference type="ARBA" id="ARBA00022630"/>
    </source>
</evidence>
<dbReference type="Proteomes" id="UP001057498">
    <property type="component" value="Chromosome"/>
</dbReference>
<dbReference type="InterPro" id="IPR012349">
    <property type="entry name" value="Split_barrel_FMN-bd"/>
</dbReference>
<dbReference type="PANTHER" id="PTHR10851">
    <property type="entry name" value="PYRIDOXINE-5-PHOSPHATE OXIDASE"/>
    <property type="match status" value="1"/>
</dbReference>
<dbReference type="PANTHER" id="PTHR10851:SF3">
    <property type="entry name" value="PYRIDOXINE_PYRIDOXAMINE 5'-PHOSPHATE OXIDASE 2"/>
    <property type="match status" value="1"/>
</dbReference>
<keyword evidence="7" id="KW-1185">Reference proteome</keyword>
<keyword evidence="4" id="KW-0560">Oxidoreductase</keyword>
<comment type="cofactor">
    <cofactor evidence="1">
        <name>FMN</name>
        <dbReference type="ChEBI" id="CHEBI:58210"/>
    </cofactor>
</comment>
<dbReference type="Pfam" id="PF12766">
    <property type="entry name" value="Pyridox_oxase_2"/>
    <property type="match status" value="1"/>
</dbReference>
<dbReference type="InterPro" id="IPR024624">
    <property type="entry name" value="Pyridox_Oxase_Alr4036_FMN-bd"/>
</dbReference>
<feature type="domain" description="Pyridoxamine 5'-phosphate oxidase Alr4036 family FMN-binding" evidence="5">
    <location>
        <begin position="25"/>
        <end position="107"/>
    </location>
</feature>
<keyword evidence="3" id="KW-0288">FMN</keyword>
<evidence type="ECO:0000313" key="7">
    <source>
        <dbReference type="Proteomes" id="UP001057498"/>
    </source>
</evidence>
<organism evidence="6 7">
    <name type="scientific">Sphaerotilus microaerophilus</name>
    <dbReference type="NCBI Taxonomy" id="2914710"/>
    <lineage>
        <taxon>Bacteria</taxon>
        <taxon>Pseudomonadati</taxon>
        <taxon>Pseudomonadota</taxon>
        <taxon>Betaproteobacteria</taxon>
        <taxon>Burkholderiales</taxon>
        <taxon>Sphaerotilaceae</taxon>
        <taxon>Sphaerotilus</taxon>
    </lineage>
</organism>
<gene>
    <name evidence="6" type="ORF">CATMQ487_04510</name>
</gene>
<evidence type="ECO:0000259" key="5">
    <source>
        <dbReference type="Pfam" id="PF12766"/>
    </source>
</evidence>
<dbReference type="EMBL" id="AP025730">
    <property type="protein sequence ID" value="BDI03481.1"/>
    <property type="molecule type" value="Genomic_DNA"/>
</dbReference>
<evidence type="ECO:0000256" key="3">
    <source>
        <dbReference type="ARBA" id="ARBA00022643"/>
    </source>
</evidence>
<dbReference type="Gene3D" id="2.30.110.10">
    <property type="entry name" value="Electron Transport, Fmn-binding Protein, Chain A"/>
    <property type="match status" value="1"/>
</dbReference>
<dbReference type="InterPro" id="IPR000659">
    <property type="entry name" value="Pyridox_Oxase"/>
</dbReference>
<protein>
    <recommendedName>
        <fullName evidence="5">Pyridoxamine 5'-phosphate oxidase Alr4036 family FMN-binding domain-containing protein</fullName>
    </recommendedName>
</protein>
<evidence type="ECO:0000313" key="6">
    <source>
        <dbReference type="EMBL" id="BDI03481.1"/>
    </source>
</evidence>
<evidence type="ECO:0000256" key="1">
    <source>
        <dbReference type="ARBA" id="ARBA00001917"/>
    </source>
</evidence>
<accession>A0ABM7YGU7</accession>
<dbReference type="SUPFAM" id="SSF50475">
    <property type="entry name" value="FMN-binding split barrel"/>
    <property type="match status" value="1"/>
</dbReference>
<keyword evidence="2" id="KW-0285">Flavoprotein</keyword>
<proteinExistence type="predicted"/>